<dbReference type="EMBL" id="CP074694">
    <property type="protein sequence ID" value="QVL31049.1"/>
    <property type="molecule type" value="Genomic_DNA"/>
</dbReference>
<dbReference type="KEGG" id="tsph:KIH39_19685"/>
<dbReference type="InterPro" id="IPR052026">
    <property type="entry name" value="ExeA_AAA_ATPase_DNA-bind"/>
</dbReference>
<evidence type="ECO:0000313" key="3">
    <source>
        <dbReference type="Proteomes" id="UP000676194"/>
    </source>
</evidence>
<dbReference type="PANTHER" id="PTHR35894">
    <property type="entry name" value="GENERAL SECRETION PATHWAY PROTEIN A-RELATED"/>
    <property type="match status" value="1"/>
</dbReference>
<dbReference type="GO" id="GO:0016887">
    <property type="term" value="F:ATP hydrolysis activity"/>
    <property type="evidence" value="ECO:0007669"/>
    <property type="project" value="InterPro"/>
</dbReference>
<keyword evidence="3" id="KW-1185">Reference proteome</keyword>
<dbReference type="AlphaFoldDB" id="A0A8E6B420"/>
<gene>
    <name evidence="2" type="ORF">KIH39_19685</name>
</gene>
<dbReference type="Proteomes" id="UP000676194">
    <property type="component" value="Chromosome"/>
</dbReference>
<dbReference type="RefSeq" id="WP_213494930.1">
    <property type="nucleotide sequence ID" value="NZ_CP074694.1"/>
</dbReference>
<protein>
    <submittedName>
        <fullName evidence="2">AAA family ATPase</fullName>
    </submittedName>
</protein>
<dbReference type="InterPro" id="IPR049945">
    <property type="entry name" value="AAA_22"/>
</dbReference>
<sequence>MFVTHFGLRRRPFRTTPDTDSYYPATTHEVALNDLDRAIREQEPICLLRGQTGMGKTLLARRLLEQQEDEKLRRLLIANSVFTGRKDLLQTILFELGLPYQNLSEQEARLSVTDDCLKHFQKGGRTLMVIDEAHHLNTECLEELRLLGNLAANRGVALQILLVALPSVWKRIDQNGMESLLQRLSVRPELQPLDESESVDYIVHQLRWAGAKNPDALFDGETLNLFARQASGIPRLLSQMAGTALELAAENGLDHVDYEAATEALALLGLDIEDLANQPVAQPDTLKLHQEPEVAVEPEAPAEKPIAPRRPTIVAFEETEDPVESVPYPAEMGDLRHNGKRVVFPPIVITDTFPPKYIYDGDEWVKDPAARSAS</sequence>
<dbReference type="SUPFAM" id="SSF52540">
    <property type="entry name" value="P-loop containing nucleoside triphosphate hydrolases"/>
    <property type="match status" value="1"/>
</dbReference>
<name>A0A8E6B420_9BACT</name>
<dbReference type="Pfam" id="PF13401">
    <property type="entry name" value="AAA_22"/>
    <property type="match status" value="1"/>
</dbReference>
<dbReference type="Gene3D" id="3.40.50.300">
    <property type="entry name" value="P-loop containing nucleotide triphosphate hydrolases"/>
    <property type="match status" value="1"/>
</dbReference>
<reference evidence="2" key="1">
    <citation type="submission" date="2021-05" db="EMBL/GenBank/DDBJ databases">
        <title>Complete genome sequence of the cellulolytic planctomycete Telmatocola sphagniphila SP2T and characterization of the first cellulase from planctomycetes.</title>
        <authorList>
            <person name="Rakitin A.L."/>
            <person name="Beletsky A.V."/>
            <person name="Naumoff D.G."/>
            <person name="Kulichevskaya I.S."/>
            <person name="Mardanov A.V."/>
            <person name="Ravin N.V."/>
            <person name="Dedysh S.N."/>
        </authorList>
    </citation>
    <scope>NUCLEOTIDE SEQUENCE</scope>
    <source>
        <strain evidence="2">SP2T</strain>
    </source>
</reference>
<organism evidence="2 3">
    <name type="scientific">Telmatocola sphagniphila</name>
    <dbReference type="NCBI Taxonomy" id="1123043"/>
    <lineage>
        <taxon>Bacteria</taxon>
        <taxon>Pseudomonadati</taxon>
        <taxon>Planctomycetota</taxon>
        <taxon>Planctomycetia</taxon>
        <taxon>Gemmatales</taxon>
        <taxon>Gemmataceae</taxon>
    </lineage>
</organism>
<dbReference type="InterPro" id="IPR027417">
    <property type="entry name" value="P-loop_NTPase"/>
</dbReference>
<proteinExistence type="predicted"/>
<accession>A0A8E6B420</accession>
<feature type="domain" description="ORC1/DEAH AAA+ ATPase" evidence="1">
    <location>
        <begin position="41"/>
        <end position="171"/>
    </location>
</feature>
<evidence type="ECO:0000313" key="2">
    <source>
        <dbReference type="EMBL" id="QVL31049.1"/>
    </source>
</evidence>
<dbReference type="PANTHER" id="PTHR35894:SF1">
    <property type="entry name" value="PHOSPHORIBULOKINASE _ URIDINE KINASE FAMILY"/>
    <property type="match status" value="1"/>
</dbReference>
<evidence type="ECO:0000259" key="1">
    <source>
        <dbReference type="Pfam" id="PF13401"/>
    </source>
</evidence>